<name>M3A2P6_STRM1</name>
<protein>
    <recommendedName>
        <fullName evidence="5">Maltokinase</fullName>
        <ecNumber evidence="4">2.7.1.175</ecNumber>
    </recommendedName>
    <alternativeName>
        <fullName evidence="13">Maltose-1-phosphate synthase</fullName>
    </alternativeName>
</protein>
<feature type="region of interest" description="Disordered" evidence="15">
    <location>
        <begin position="1"/>
        <end position="56"/>
    </location>
</feature>
<evidence type="ECO:0000256" key="9">
    <source>
        <dbReference type="ARBA" id="ARBA00022777"/>
    </source>
</evidence>
<dbReference type="GO" id="GO:0005524">
    <property type="term" value="F:ATP binding"/>
    <property type="evidence" value="ECO:0007669"/>
    <property type="project" value="UniProtKB-KW"/>
</dbReference>
<keyword evidence="11" id="KW-0320">Glycogen biosynthesis</keyword>
<evidence type="ECO:0000256" key="14">
    <source>
        <dbReference type="ARBA" id="ARBA00049067"/>
    </source>
</evidence>
<dbReference type="GO" id="GO:0016301">
    <property type="term" value="F:kinase activity"/>
    <property type="evidence" value="ECO:0007669"/>
    <property type="project" value="UniProtKB-KW"/>
</dbReference>
<dbReference type="EC" id="2.7.1.175" evidence="4"/>
<reference evidence="17 18" key="1">
    <citation type="journal article" date="2013" name="Genome Announc.">
        <title>Whole-Genome Shotgun Assembly and Analysis of the Genome of Streptomyces mobaraensis DSM 40847, a Strain for Industrial Production of Microbial Transglutaminase.</title>
        <authorList>
            <person name="Yang H."/>
            <person name="He T."/>
            <person name="Wu W."/>
            <person name="Zhu W."/>
            <person name="Lu B."/>
            <person name="Sun W."/>
        </authorList>
    </citation>
    <scope>NUCLEOTIDE SEQUENCE [LARGE SCALE GENOMIC DNA]</scope>
    <source>
        <strain evidence="17 18">DSM 40847</strain>
    </source>
</reference>
<organism evidence="17 18">
    <name type="scientific">Streptomyces mobaraensis (strain ATCC 29032 / DSM 40847 / JCM 4168 / NBRC 13819 / NCIMB 11159 / IPCR 16-22)</name>
    <dbReference type="NCBI Taxonomy" id="1223523"/>
    <lineage>
        <taxon>Bacteria</taxon>
        <taxon>Bacillati</taxon>
        <taxon>Actinomycetota</taxon>
        <taxon>Actinomycetes</taxon>
        <taxon>Kitasatosporales</taxon>
        <taxon>Streptomycetaceae</taxon>
        <taxon>Streptomyces</taxon>
    </lineage>
</organism>
<keyword evidence="10" id="KW-0067">ATP-binding</keyword>
<keyword evidence="9" id="KW-0418">Kinase</keyword>
<evidence type="ECO:0000256" key="4">
    <source>
        <dbReference type="ARBA" id="ARBA00011962"/>
    </source>
</evidence>
<evidence type="ECO:0000256" key="5">
    <source>
        <dbReference type="ARBA" id="ARBA00013882"/>
    </source>
</evidence>
<dbReference type="SUPFAM" id="SSF56112">
    <property type="entry name" value="Protein kinase-like (PK-like)"/>
    <property type="match status" value="1"/>
</dbReference>
<keyword evidence="7" id="KW-0808">Transferase</keyword>
<comment type="pathway">
    <text evidence="1">Glycan biosynthesis; glycogen biosynthesis.</text>
</comment>
<feature type="domain" description="Maltokinase N-terminal cap" evidence="16">
    <location>
        <begin position="71"/>
        <end position="164"/>
    </location>
</feature>
<dbReference type="EMBL" id="AORZ01000050">
    <property type="protein sequence ID" value="EME99368.1"/>
    <property type="molecule type" value="Genomic_DNA"/>
</dbReference>
<comment type="caution">
    <text evidence="17">The sequence shown here is derived from an EMBL/GenBank/DDBJ whole genome shotgun (WGS) entry which is preliminary data.</text>
</comment>
<dbReference type="Proteomes" id="UP000011740">
    <property type="component" value="Unassembled WGS sequence"/>
</dbReference>
<evidence type="ECO:0000256" key="3">
    <source>
        <dbReference type="ARBA" id="ARBA00011245"/>
    </source>
</evidence>
<evidence type="ECO:0000256" key="2">
    <source>
        <dbReference type="ARBA" id="ARBA00006219"/>
    </source>
</evidence>
<dbReference type="GO" id="GO:0005978">
    <property type="term" value="P:glycogen biosynthetic process"/>
    <property type="evidence" value="ECO:0007669"/>
    <property type="project" value="UniProtKB-UniPathway"/>
</dbReference>
<dbReference type="eggNOG" id="COG3281">
    <property type="taxonomic scope" value="Bacteria"/>
</dbReference>
<evidence type="ECO:0000256" key="15">
    <source>
        <dbReference type="SAM" id="MobiDB-lite"/>
    </source>
</evidence>
<dbReference type="AlphaFoldDB" id="M3A2P6"/>
<evidence type="ECO:0000256" key="1">
    <source>
        <dbReference type="ARBA" id="ARBA00004964"/>
    </source>
</evidence>
<accession>M3A2P6</accession>
<dbReference type="UniPathway" id="UPA00164"/>
<comment type="similarity">
    <text evidence="2">Belongs to the aminoglycoside phosphotransferase family.</text>
</comment>
<evidence type="ECO:0000256" key="10">
    <source>
        <dbReference type="ARBA" id="ARBA00022840"/>
    </source>
</evidence>
<evidence type="ECO:0000256" key="11">
    <source>
        <dbReference type="ARBA" id="ARBA00023056"/>
    </source>
</evidence>
<dbReference type="STRING" id="1223523.H340_16631"/>
<evidence type="ECO:0000256" key="8">
    <source>
        <dbReference type="ARBA" id="ARBA00022741"/>
    </source>
</evidence>
<dbReference type="PATRIC" id="fig|1223523.3.peg.3406"/>
<keyword evidence="12" id="KW-0119">Carbohydrate metabolism</keyword>
<dbReference type="RefSeq" id="WP_004946449.1">
    <property type="nucleotide sequence ID" value="NZ_AORZ01000050.1"/>
</dbReference>
<dbReference type="Pfam" id="PF18085">
    <property type="entry name" value="Mak_N_cap"/>
    <property type="match status" value="1"/>
</dbReference>
<gene>
    <name evidence="17" type="ORF">H340_16631</name>
</gene>
<proteinExistence type="inferred from homology"/>
<keyword evidence="6" id="KW-0321">Glycogen metabolism</keyword>
<dbReference type="Gene3D" id="3.90.1200.10">
    <property type="match status" value="1"/>
</dbReference>
<dbReference type="InterPro" id="IPR040999">
    <property type="entry name" value="Mak_N_cap"/>
</dbReference>
<evidence type="ECO:0000256" key="13">
    <source>
        <dbReference type="ARBA" id="ARBA00031251"/>
    </source>
</evidence>
<evidence type="ECO:0000256" key="7">
    <source>
        <dbReference type="ARBA" id="ARBA00022679"/>
    </source>
</evidence>
<evidence type="ECO:0000313" key="18">
    <source>
        <dbReference type="Proteomes" id="UP000011740"/>
    </source>
</evidence>
<evidence type="ECO:0000256" key="12">
    <source>
        <dbReference type="ARBA" id="ARBA00023277"/>
    </source>
</evidence>
<evidence type="ECO:0000259" key="16">
    <source>
        <dbReference type="Pfam" id="PF18085"/>
    </source>
</evidence>
<sequence length="510" mass="54156">MSDAVPPRRETAPGAESPGSAPSGVTAAPPPVPLTSSDGAGRSSGRQGHSSDGPGRAEALLASLAPPLLDWLPRQRWFAGKGSPVTGLAPVTAVDLLPLGPPGGAPGLLHLLVRARQPGTGSDDCYQLLLGVRHVLPPRLAPALVGRPDGGPLRGLAVYEALADPRLAGLLLERLRVPGRLGPLRFAREPHTDLPAGLAPRLLGVEQSNSSVVYGDSYILKLFRRVGPGVNPDLELPRALARTGCARVPAPAAWFEAEPPGVAEPMTLGVLQPFLAGSADGWRLALDALAAGDGFTAAARALGQATAEVHRALAAALPSVDLDPPRLERIAAAMRRRLDVTAEAVPALRPYRDALRAAYDELTRPPGPGRPRRAQRIHGDLHLGQALRTAADGRWSLIDFEGEPARPLAERRRPQPVEQDVAGMLRSFDYAAAVGRAGTEWAPRAREAYCDGYAAAHRDPREDGPLLVAQETDKAVYEVLYEARHRPDWLPVPLSAIRRLAERADGVRRP</sequence>
<comment type="catalytic activity">
    <reaction evidence="14">
        <text>D-maltose + ATP = alpha-maltose 1-phosphate + ADP + H(+)</text>
        <dbReference type="Rhea" id="RHEA:31915"/>
        <dbReference type="ChEBI" id="CHEBI:15378"/>
        <dbReference type="ChEBI" id="CHEBI:17306"/>
        <dbReference type="ChEBI" id="CHEBI:30616"/>
        <dbReference type="ChEBI" id="CHEBI:63576"/>
        <dbReference type="ChEBI" id="CHEBI:456216"/>
        <dbReference type="EC" id="2.7.1.175"/>
    </reaction>
</comment>
<feature type="compositionally biased region" description="Basic and acidic residues" evidence="15">
    <location>
        <begin position="1"/>
        <end position="11"/>
    </location>
</feature>
<keyword evidence="8" id="KW-0547">Nucleotide-binding</keyword>
<comment type="subunit">
    <text evidence="3">Monomer.</text>
</comment>
<evidence type="ECO:0000256" key="6">
    <source>
        <dbReference type="ARBA" id="ARBA00022600"/>
    </source>
</evidence>
<feature type="compositionally biased region" description="Polar residues" evidence="15">
    <location>
        <begin position="34"/>
        <end position="50"/>
    </location>
</feature>
<evidence type="ECO:0000313" key="17">
    <source>
        <dbReference type="EMBL" id="EME99368.1"/>
    </source>
</evidence>
<dbReference type="InterPro" id="IPR011009">
    <property type="entry name" value="Kinase-like_dom_sf"/>
</dbReference>